<keyword evidence="2" id="KW-1185">Reference proteome</keyword>
<organism evidence="1 2">
    <name type="scientific">Martelella mangrovi</name>
    <dbReference type="NCBI Taxonomy" id="1397477"/>
    <lineage>
        <taxon>Bacteria</taxon>
        <taxon>Pseudomonadati</taxon>
        <taxon>Pseudomonadota</taxon>
        <taxon>Alphaproteobacteria</taxon>
        <taxon>Hyphomicrobiales</taxon>
        <taxon>Aurantimonadaceae</taxon>
        <taxon>Martelella</taxon>
    </lineage>
</organism>
<evidence type="ECO:0000313" key="1">
    <source>
        <dbReference type="EMBL" id="MET3601122.1"/>
    </source>
</evidence>
<dbReference type="Proteomes" id="UP001549164">
    <property type="component" value="Unassembled WGS sequence"/>
</dbReference>
<evidence type="ECO:0000313" key="2">
    <source>
        <dbReference type="Proteomes" id="UP001549164"/>
    </source>
</evidence>
<dbReference type="EMBL" id="JBEPLY010000011">
    <property type="protein sequence ID" value="MET3601122.1"/>
    <property type="molecule type" value="Genomic_DNA"/>
</dbReference>
<accession>A0ABV2IDY3</accession>
<protein>
    <recommendedName>
        <fullName evidence="3">DUF2833 domain-containing protein</fullName>
    </recommendedName>
</protein>
<dbReference type="RefSeq" id="WP_354434973.1">
    <property type="nucleotide sequence ID" value="NZ_JBEPLY010000011.1"/>
</dbReference>
<comment type="caution">
    <text evidence="1">The sequence shown here is derived from an EMBL/GenBank/DDBJ whole genome shotgun (WGS) entry which is preliminary data.</text>
</comment>
<name>A0ABV2IDY3_9HYPH</name>
<evidence type="ECO:0008006" key="3">
    <source>
        <dbReference type="Google" id="ProtNLM"/>
    </source>
</evidence>
<gene>
    <name evidence="1" type="ORF">ABID12_003073</name>
</gene>
<sequence length="136" mass="15721">MAEELRPEDKEEARAGGASPLQALVSGFALSDQCFTIEADEGPIAIFGHVRLPDGEGSPWLLGTEGIERHWLWFLRNSPEIIARVQRPYRRIYNFVDARNAVHIKWLRWCGFSFAEQPLKLGPETRPFYYFWKETP</sequence>
<reference evidence="1 2" key="1">
    <citation type="submission" date="2024-06" db="EMBL/GenBank/DDBJ databases">
        <title>Genomic Encyclopedia of Type Strains, Phase IV (KMG-IV): sequencing the most valuable type-strain genomes for metagenomic binning, comparative biology and taxonomic classification.</title>
        <authorList>
            <person name="Goeker M."/>
        </authorList>
    </citation>
    <scope>NUCLEOTIDE SEQUENCE [LARGE SCALE GENOMIC DNA]</scope>
    <source>
        <strain evidence="1 2">DSM 28102</strain>
    </source>
</reference>
<proteinExistence type="predicted"/>